<proteinExistence type="predicted"/>
<dbReference type="Proteomes" id="UP001470230">
    <property type="component" value="Unassembled WGS sequence"/>
</dbReference>
<evidence type="ECO:0000313" key="3">
    <source>
        <dbReference type="Proteomes" id="UP001470230"/>
    </source>
</evidence>
<feature type="coiled-coil region" evidence="1">
    <location>
        <begin position="1765"/>
        <end position="1806"/>
    </location>
</feature>
<feature type="coiled-coil region" evidence="1">
    <location>
        <begin position="1498"/>
        <end position="1525"/>
    </location>
</feature>
<organism evidence="2 3">
    <name type="scientific">Tritrichomonas musculus</name>
    <dbReference type="NCBI Taxonomy" id="1915356"/>
    <lineage>
        <taxon>Eukaryota</taxon>
        <taxon>Metamonada</taxon>
        <taxon>Parabasalia</taxon>
        <taxon>Tritrichomonadida</taxon>
        <taxon>Tritrichomonadidae</taxon>
        <taxon>Tritrichomonas</taxon>
    </lineage>
</organism>
<evidence type="ECO:0000313" key="2">
    <source>
        <dbReference type="EMBL" id="KAK8845753.1"/>
    </source>
</evidence>
<comment type="caution">
    <text evidence="2">The sequence shown here is derived from an EMBL/GenBank/DDBJ whole genome shotgun (WGS) entry which is preliminary data.</text>
</comment>
<keyword evidence="1" id="KW-0175">Coiled coil</keyword>
<gene>
    <name evidence="2" type="ORF">M9Y10_020671</name>
</gene>
<keyword evidence="3" id="KW-1185">Reference proteome</keyword>
<reference evidence="2 3" key="1">
    <citation type="submission" date="2024-04" db="EMBL/GenBank/DDBJ databases">
        <title>Tritrichomonas musculus Genome.</title>
        <authorList>
            <person name="Alves-Ferreira E."/>
            <person name="Grigg M."/>
            <person name="Lorenzi H."/>
            <person name="Galac M."/>
        </authorList>
    </citation>
    <scope>NUCLEOTIDE SEQUENCE [LARGE SCALE GENOMIC DNA]</scope>
    <source>
        <strain evidence="2 3">EAF2021</strain>
    </source>
</reference>
<protein>
    <submittedName>
        <fullName evidence="2">Uncharacterized protein</fullName>
    </submittedName>
</protein>
<name>A0ABR2HEE3_9EUKA</name>
<sequence length="2083" mass="238747">MSLALYSAKSKVASKLKANGFEICEGEDEDGNEQINITQDDKPNEYPKFNCLYNKAEVDARVVNDYIENGGSLEGFGDVPITEKSTQILEYRAPENILMEVKSEQVESNRELIKDELCVNTFNDIIEAESKTCEAVHDMYNELMCAADGYEQVVLDEDKGQCDVIKYVQTPTAPPKPSPTEPFLHYKPFYNLADMLMNIMKNEKKNQSIKRILYDVFNETNLTKIINGTKQYHYNPENHTLQTIGYKYKNSTEEVKADQLVEVSSPGEFIDIYTQNQKDNYLNYPKIIQNLLLSSVLGYGLASALKLFTTSLTVDHTIKVDNIDGTKVKVSLNQFLNDVQLNINNIIVSLNYWADYCSKIKSCNCNQDGENNFEDENDAIFVELLADLYDRVDEVQDHLQVHDISRLHFDNQAQLAQSQVVDFSIYNNNDGINDLINQYQKQNQQIDASIKHTNFMNDRSFDVEHDEIYYWSALFHRWVLLTESGYSLDDFPSGWRTNRSFDAPPSFIFDVDRQNWIQIMITDFDNKCQGWRNNEDRMSVAVYTAFMANNTKNKEGDIIWDENENEWIYCNSAVSPLSIDIGTPPKQPDDSVSIPGSDSESFKKALEVYGSNYIEPPNNYQFKKEKPVYGDVNIKANLNVNGLINGVDISNLSSGDSNFTIESGLADLFIENGMITQITDTINNIDCNILIIDVPEERKNGFLNWNRPIFKIVLRKNVIYDEEGRYIKEFYISSRNNKIVCPVITYDIDQKYCIINDNSFTMTRSIGPADQSKLDGKFFIAFDKRLPFDPRTLYINGDLSIMNQFTPTALKTDKAIKCSVIEADNALKLHKSDVHYFYKPSIITEDNEFYKMVFSVDSNYNIPSNLEFIFKEYCFGNTWSLMWKNDDNNANKGYWTGYNCQGCYNKSIKTLCQTTCRLYGLTASAYALCTGAIIMVKDDELNNKIVEKDDKGLMHALWNVCTREFKVLLKDGTEKDASDYHFQLRISIDNTGKIFNNTSYPKYSTLPVYVSCVEWQNYYKNPNAIKDLLKTFERGVLYLTLPDSSDSMRLTFRFSDEVNSTVDVYQYNKAKDCVCIGIYAEYDTIDRIPYKWSDSNIDTTKKDVELYLRKDLVDPIEEVNWDSTTNAFKYIIDQQFYDIRPNPNAATTLYTDYNITSSKIITADNITTMRSDLNVLTNNFDVVSYDVKDITSKVDTLRSEMTEQQNKTQYLKSETDKLEIMAGVALAIGATGTLMGGLSLTETGISFGFNGINGSVRCIVESGERWFGYANELPLHLLSRSIKTDLTPLIDWCNEDIKELTYDANEDTSVPSVAGVFNICNNVVHAMKPTFKMLCNAINEINNDYISKNELVRDDIINVVGKFVNGEVHLEAEDTITDGIIKARFLVQKVSEYNDVDYEENIVTINITGGTINYQGTTDFPSCTMNDKTFVISNPNKHRVGGIQIKENTAKRRMEFTTNDLAYTCDIDALHKKIDTLHEQIEKNDTALATTLNEFPTVDEVNEALDELKNNMVNMDNLYTKEEADNKYRSKNDLNYGEEDQLALKSEIPTLLFDSEDAGSGLTYAQLKNNMRQLRLMNQTIDIRNDSLTYFEFSNNRQTHILSLFNENDKFNLQVNYKNSIVFKDDNKVLINDLYKTETDKYLTESESDEKYRSKTDLKVGNKIILPITNGPYEPEHLLGDFFSTSFIPFQEGAHLVGVTGSNVNEEFDIIFKTESTKNIHDTIAHVMDISIGSFYWEEATGVLYNYSGTYPVRVTLAEFGEEDQIALKSENDELKTRIENLERENTNLKATIEAMESRLAALENGSYVTKDDLSEYRKLNDISYHNHQELSITNKEVLLDDGDEQRRFTTSHIPYHEGTHLIGKYTDPDSVEHSFDIIFETIDEISETQYWNCILFLKQSEISEELYIDWDVMTGAIFIYDDYYGYYIGCEISSATFDEDISLSTSNELINYYTKDELTRFGLNDGYQIIPSVFELSMENLNNIRFKYAGSNVAAVWNRLHIFVFKDIVGKNHFIKFDFIHKLITLDNSVSSTYEIPIDNSCTNAINITLRTNGFVTTQELVSKYEIFTTQQVSHQLANQKY</sequence>
<dbReference type="EMBL" id="JAPFFF010000030">
    <property type="protein sequence ID" value="KAK8845753.1"/>
    <property type="molecule type" value="Genomic_DNA"/>
</dbReference>
<evidence type="ECO:0000256" key="1">
    <source>
        <dbReference type="SAM" id="Coils"/>
    </source>
</evidence>
<accession>A0ABR2HEE3</accession>